<dbReference type="InterPro" id="IPR001279">
    <property type="entry name" value="Metallo-B-lactamas"/>
</dbReference>
<keyword evidence="1 3" id="KW-0378">Hydrolase</keyword>
<dbReference type="SMART" id="SM00849">
    <property type="entry name" value="Lactamase_B"/>
    <property type="match status" value="1"/>
</dbReference>
<evidence type="ECO:0000256" key="1">
    <source>
        <dbReference type="ARBA" id="ARBA00022801"/>
    </source>
</evidence>
<dbReference type="Pfam" id="PF12706">
    <property type="entry name" value="Lactamase_B_2"/>
    <property type="match status" value="1"/>
</dbReference>
<dbReference type="Proteomes" id="UP000503018">
    <property type="component" value="Chromosome"/>
</dbReference>
<reference evidence="3 4" key="1">
    <citation type="submission" date="2020-01" db="EMBL/GenBank/DDBJ databases">
        <title>Sphingomonas sp. strain CSW-10.</title>
        <authorList>
            <person name="Chen W.-M."/>
        </authorList>
    </citation>
    <scope>NUCLEOTIDE SEQUENCE [LARGE SCALE GENOMIC DNA]</scope>
    <source>
        <strain evidence="3 4">CSW-10</strain>
    </source>
</reference>
<dbReference type="Gene3D" id="3.60.15.10">
    <property type="entry name" value="Ribonuclease Z/Hydroxyacylglutathione hydrolase-like"/>
    <property type="match status" value="1"/>
</dbReference>
<dbReference type="KEGG" id="slan:GV829_12495"/>
<protein>
    <submittedName>
        <fullName evidence="3">MBL fold metallo-hydrolase</fullName>
    </submittedName>
</protein>
<dbReference type="InterPro" id="IPR044094">
    <property type="entry name" value="AtsA-like_MBL-fold"/>
</dbReference>
<keyword evidence="4" id="KW-1185">Reference proteome</keyword>
<feature type="domain" description="Metallo-beta-lactamase" evidence="2">
    <location>
        <begin position="68"/>
        <end position="286"/>
    </location>
</feature>
<dbReference type="PANTHER" id="PTHR46018">
    <property type="entry name" value="ZINC PHOSPHODIESTERASE ELAC PROTEIN 1"/>
    <property type="match status" value="1"/>
</dbReference>
<accession>A0A6M4B063</accession>
<dbReference type="PANTHER" id="PTHR46018:SF2">
    <property type="entry name" value="ZINC PHOSPHODIESTERASE ELAC PROTEIN 1"/>
    <property type="match status" value="1"/>
</dbReference>
<dbReference type="InterPro" id="IPR036866">
    <property type="entry name" value="RibonucZ/Hydroxyglut_hydro"/>
</dbReference>
<name>A0A6M4B063_9SPHN</name>
<proteinExistence type="predicted"/>
<evidence type="ECO:0000313" key="4">
    <source>
        <dbReference type="Proteomes" id="UP000503018"/>
    </source>
</evidence>
<gene>
    <name evidence="3" type="ORF">GV829_12495</name>
</gene>
<dbReference type="CDD" id="cd07719">
    <property type="entry name" value="arylsulfatase_AtsA-like_MBL-fold"/>
    <property type="match status" value="1"/>
</dbReference>
<evidence type="ECO:0000313" key="3">
    <source>
        <dbReference type="EMBL" id="QJQ33769.1"/>
    </source>
</evidence>
<dbReference type="SUPFAM" id="SSF56281">
    <property type="entry name" value="Metallo-hydrolase/oxidoreductase"/>
    <property type="match status" value="1"/>
</dbReference>
<dbReference type="AlphaFoldDB" id="A0A6M4B063"/>
<evidence type="ECO:0000259" key="2">
    <source>
        <dbReference type="SMART" id="SM00849"/>
    </source>
</evidence>
<dbReference type="EMBL" id="CP053015">
    <property type="protein sequence ID" value="QJQ33769.1"/>
    <property type="molecule type" value="Genomic_DNA"/>
</dbReference>
<dbReference type="GO" id="GO:0042781">
    <property type="term" value="F:3'-tRNA processing endoribonuclease activity"/>
    <property type="evidence" value="ECO:0007669"/>
    <property type="project" value="TreeGrafter"/>
</dbReference>
<sequence>MRRPLIGLVILALLLVGGWLLFQRELGARLYAQAVEARAGGDSTRDLPDGLHLYLCGTGSPLPDAGRAGPCAAVIAGRQIYVVDSGEGASRKLGLGQIPVARINGLLLTHFHSDHIDGIGPLMLLRWTQGTTTSPLPIHGPTGVEAVVAGFNAAYATDNGYRVGHHGERIVPPGGAGGVAMPFAEPPADGTPVVLLERDGLTITAFRVDHGPVDPAVGYRFDYRGRSIVISGDTAASPNIVRNARGADLLLHEALQPAMVGPMTRALDARGQANVAQITRDILNYHASPEDAAKAAKAAGVRQLVLTHLVPPLPSSAFYAAFLGDAVDDFDGPIIVGEDGMLFSLPAGSEVIEREDLL</sequence>
<organism evidence="3 4">
    <name type="scientific">Sphingomonas lacunae</name>
    <dbReference type="NCBI Taxonomy" id="2698828"/>
    <lineage>
        <taxon>Bacteria</taxon>
        <taxon>Pseudomonadati</taxon>
        <taxon>Pseudomonadota</taxon>
        <taxon>Alphaproteobacteria</taxon>
        <taxon>Sphingomonadales</taxon>
        <taxon>Sphingomonadaceae</taxon>
        <taxon>Sphingomonas</taxon>
    </lineage>
</organism>